<feature type="chain" id="PRO_5047086514" description="Copper amine oxidase-like N-terminal domain-containing protein" evidence="1">
    <location>
        <begin position="28"/>
        <end position="92"/>
    </location>
</feature>
<dbReference type="Proteomes" id="UP000680304">
    <property type="component" value="Unassembled WGS sequence"/>
</dbReference>
<accession>A0ABQ4N246</accession>
<evidence type="ECO:0000313" key="3">
    <source>
        <dbReference type="EMBL" id="GIQ62245.1"/>
    </source>
</evidence>
<feature type="domain" description="Copper amine oxidase-like N-terminal" evidence="2">
    <location>
        <begin position="42"/>
        <end position="89"/>
    </location>
</feature>
<reference evidence="3 4" key="1">
    <citation type="submission" date="2021-04" db="EMBL/GenBank/DDBJ databases">
        <title>Draft genome sequence of Paenibacillus cisolokensis, LC2-13A.</title>
        <authorList>
            <person name="Uke A."/>
            <person name="Chhe C."/>
            <person name="Baramee S."/>
            <person name="Kosugi A."/>
        </authorList>
    </citation>
    <scope>NUCLEOTIDE SEQUENCE [LARGE SCALE GENOMIC DNA]</scope>
    <source>
        <strain evidence="3 4">LC2-13A</strain>
    </source>
</reference>
<name>A0ABQ4N246_9BACL</name>
<keyword evidence="4" id="KW-1185">Reference proteome</keyword>
<keyword evidence="1" id="KW-0732">Signal</keyword>
<proteinExistence type="predicted"/>
<comment type="caution">
    <text evidence="3">The sequence shown here is derived from an EMBL/GenBank/DDBJ whole genome shotgun (WGS) entry which is preliminary data.</text>
</comment>
<sequence>MLKEVKKWMLGLAAVAFVFGGSGSAVAATNTKKADLSLEVLVDARRVIFDVKPKADDGTVMVPLRFVTDKLNGKLYLKGNTITASKGKKRSR</sequence>
<dbReference type="InterPro" id="IPR036582">
    <property type="entry name" value="Mao_N_sf"/>
</dbReference>
<dbReference type="Pfam" id="PF07833">
    <property type="entry name" value="Cu_amine_oxidN1"/>
    <property type="match status" value="1"/>
</dbReference>
<organism evidence="3 4">
    <name type="scientific">Paenibacillus cisolokensis</name>
    <dbReference type="NCBI Taxonomy" id="1658519"/>
    <lineage>
        <taxon>Bacteria</taxon>
        <taxon>Bacillati</taxon>
        <taxon>Bacillota</taxon>
        <taxon>Bacilli</taxon>
        <taxon>Bacillales</taxon>
        <taxon>Paenibacillaceae</taxon>
        <taxon>Paenibacillus</taxon>
    </lineage>
</organism>
<dbReference type="SUPFAM" id="SSF55383">
    <property type="entry name" value="Copper amine oxidase, domain N"/>
    <property type="match status" value="1"/>
</dbReference>
<dbReference type="EMBL" id="BOVJ01000024">
    <property type="protein sequence ID" value="GIQ62245.1"/>
    <property type="molecule type" value="Genomic_DNA"/>
</dbReference>
<dbReference type="Gene3D" id="3.30.457.10">
    <property type="entry name" value="Copper amine oxidase-like, N-terminal domain"/>
    <property type="match status" value="1"/>
</dbReference>
<protein>
    <recommendedName>
        <fullName evidence="2">Copper amine oxidase-like N-terminal domain-containing protein</fullName>
    </recommendedName>
</protein>
<dbReference type="InterPro" id="IPR012854">
    <property type="entry name" value="Cu_amine_oxidase-like_N"/>
</dbReference>
<evidence type="ECO:0000313" key="4">
    <source>
        <dbReference type="Proteomes" id="UP000680304"/>
    </source>
</evidence>
<feature type="signal peptide" evidence="1">
    <location>
        <begin position="1"/>
        <end position="27"/>
    </location>
</feature>
<evidence type="ECO:0000256" key="1">
    <source>
        <dbReference type="SAM" id="SignalP"/>
    </source>
</evidence>
<evidence type="ECO:0000259" key="2">
    <source>
        <dbReference type="Pfam" id="PF07833"/>
    </source>
</evidence>
<gene>
    <name evidence="3" type="ORF">PACILC2_08130</name>
</gene>